<dbReference type="SMART" id="SM00702">
    <property type="entry name" value="P4Hc"/>
    <property type="match status" value="1"/>
</dbReference>
<keyword evidence="2" id="KW-0479">Metal-binding</keyword>
<evidence type="ECO:0000256" key="6">
    <source>
        <dbReference type="SAM" id="SignalP"/>
    </source>
</evidence>
<sequence>MKLLGCISRICFSLVAATIAEQFSLVEEDPDIHQKEQLQQQHDLGCTHPPYNIHFLSRDPIVIYIVDFLTPVERRHLLKTSASSFINSQTADEDGTETLRSSRRSKSATVVRDEVTKCVEERALLFQGFDTAPSHLEPLQLVRYQINETYDLHTDWFTSPAQTTVETHGGNRLTSFFAYVTASDDITGGGTNFPLLDPPTDKRWCEYVDCDVPLEDGVTFLPVPGNAVFWVNLVGGGGKGDPRTIHSGAVVTSGEKVGLNIWTREGPLSHKFRGEASNDDHEDDE</sequence>
<dbReference type="AlphaFoldDB" id="A0AA38XQ51"/>
<comment type="cofactor">
    <cofactor evidence="1">
        <name>L-ascorbate</name>
        <dbReference type="ChEBI" id="CHEBI:38290"/>
    </cofactor>
</comment>
<protein>
    <recommendedName>
        <fullName evidence="7">Fe2OG dioxygenase domain-containing protein</fullName>
    </recommendedName>
</protein>
<evidence type="ECO:0000256" key="2">
    <source>
        <dbReference type="ARBA" id="ARBA00022723"/>
    </source>
</evidence>
<organism evidence="8 9">
    <name type="scientific">Knufia peltigerae</name>
    <dbReference type="NCBI Taxonomy" id="1002370"/>
    <lineage>
        <taxon>Eukaryota</taxon>
        <taxon>Fungi</taxon>
        <taxon>Dikarya</taxon>
        <taxon>Ascomycota</taxon>
        <taxon>Pezizomycotina</taxon>
        <taxon>Eurotiomycetes</taxon>
        <taxon>Chaetothyriomycetidae</taxon>
        <taxon>Chaetothyriales</taxon>
        <taxon>Trichomeriaceae</taxon>
        <taxon>Knufia</taxon>
    </lineage>
</organism>
<reference evidence="8" key="1">
    <citation type="submission" date="2022-10" db="EMBL/GenBank/DDBJ databases">
        <title>Culturing micro-colonial fungi from biological soil crusts in the Mojave desert and describing Neophaeococcomyces mojavensis, and introducing the new genera and species Taxawa tesnikishii.</title>
        <authorList>
            <person name="Kurbessoian T."/>
            <person name="Stajich J.E."/>
        </authorList>
    </citation>
    <scope>NUCLEOTIDE SEQUENCE</scope>
    <source>
        <strain evidence="8">TK_35</strain>
    </source>
</reference>
<dbReference type="PANTHER" id="PTHR10869">
    <property type="entry name" value="PROLYL 4-HYDROXYLASE ALPHA SUBUNIT"/>
    <property type="match status" value="1"/>
</dbReference>
<keyword evidence="4" id="KW-0560">Oxidoreductase</keyword>
<evidence type="ECO:0000256" key="3">
    <source>
        <dbReference type="ARBA" id="ARBA00022964"/>
    </source>
</evidence>
<accession>A0AA38XQ51</accession>
<dbReference type="GO" id="GO:0031418">
    <property type="term" value="F:L-ascorbic acid binding"/>
    <property type="evidence" value="ECO:0007669"/>
    <property type="project" value="InterPro"/>
</dbReference>
<feature type="domain" description="Fe2OG dioxygenase" evidence="7">
    <location>
        <begin position="135"/>
        <end position="265"/>
    </location>
</feature>
<evidence type="ECO:0000256" key="4">
    <source>
        <dbReference type="ARBA" id="ARBA00023002"/>
    </source>
</evidence>
<evidence type="ECO:0000259" key="7">
    <source>
        <dbReference type="PROSITE" id="PS51471"/>
    </source>
</evidence>
<name>A0AA38XQ51_9EURO</name>
<evidence type="ECO:0000313" key="9">
    <source>
        <dbReference type="Proteomes" id="UP001172681"/>
    </source>
</evidence>
<dbReference type="InterPro" id="IPR006620">
    <property type="entry name" value="Pro_4_hyd_alph"/>
</dbReference>
<dbReference type="InterPro" id="IPR005123">
    <property type="entry name" value="Oxoglu/Fe-dep_dioxygenase_dom"/>
</dbReference>
<dbReference type="EMBL" id="JAPDRN010000159">
    <property type="protein sequence ID" value="KAJ9617562.1"/>
    <property type="molecule type" value="Genomic_DNA"/>
</dbReference>
<evidence type="ECO:0000256" key="5">
    <source>
        <dbReference type="ARBA" id="ARBA00023004"/>
    </source>
</evidence>
<dbReference type="Proteomes" id="UP001172681">
    <property type="component" value="Unassembled WGS sequence"/>
</dbReference>
<proteinExistence type="predicted"/>
<dbReference type="GO" id="GO:0005506">
    <property type="term" value="F:iron ion binding"/>
    <property type="evidence" value="ECO:0007669"/>
    <property type="project" value="InterPro"/>
</dbReference>
<evidence type="ECO:0000313" key="8">
    <source>
        <dbReference type="EMBL" id="KAJ9617562.1"/>
    </source>
</evidence>
<gene>
    <name evidence="8" type="ORF">H2204_013693</name>
</gene>
<keyword evidence="3" id="KW-0223">Dioxygenase</keyword>
<evidence type="ECO:0000256" key="1">
    <source>
        <dbReference type="ARBA" id="ARBA00001961"/>
    </source>
</evidence>
<keyword evidence="6" id="KW-0732">Signal</keyword>
<dbReference type="InterPro" id="IPR045054">
    <property type="entry name" value="P4HA-like"/>
</dbReference>
<feature type="signal peptide" evidence="6">
    <location>
        <begin position="1"/>
        <end position="20"/>
    </location>
</feature>
<feature type="chain" id="PRO_5041329274" description="Fe2OG dioxygenase domain-containing protein" evidence="6">
    <location>
        <begin position="21"/>
        <end position="285"/>
    </location>
</feature>
<keyword evidence="5" id="KW-0408">Iron</keyword>
<dbReference type="GO" id="GO:0004656">
    <property type="term" value="F:procollagen-proline 4-dioxygenase activity"/>
    <property type="evidence" value="ECO:0007669"/>
    <property type="project" value="TreeGrafter"/>
</dbReference>
<dbReference type="Gene3D" id="2.60.120.620">
    <property type="entry name" value="q2cbj1_9rhob like domain"/>
    <property type="match status" value="1"/>
</dbReference>
<dbReference type="GO" id="GO:0005783">
    <property type="term" value="C:endoplasmic reticulum"/>
    <property type="evidence" value="ECO:0007669"/>
    <property type="project" value="TreeGrafter"/>
</dbReference>
<comment type="caution">
    <text evidence="8">The sequence shown here is derived from an EMBL/GenBank/DDBJ whole genome shotgun (WGS) entry which is preliminary data.</text>
</comment>
<keyword evidence="9" id="KW-1185">Reference proteome</keyword>
<dbReference type="PROSITE" id="PS51471">
    <property type="entry name" value="FE2OG_OXY"/>
    <property type="match status" value="1"/>
</dbReference>
<dbReference type="PANTHER" id="PTHR10869:SF246">
    <property type="entry name" value="TRANSMEMBRANE PROLYL 4-HYDROXYLASE"/>
    <property type="match status" value="1"/>
</dbReference>